<keyword evidence="3" id="KW-1185">Reference proteome</keyword>
<organism evidence="2 3">
    <name type="scientific">Pseudocohnilembus persalinus</name>
    <name type="common">Ciliate</name>
    <dbReference type="NCBI Taxonomy" id="266149"/>
    <lineage>
        <taxon>Eukaryota</taxon>
        <taxon>Sar</taxon>
        <taxon>Alveolata</taxon>
        <taxon>Ciliophora</taxon>
        <taxon>Intramacronucleata</taxon>
        <taxon>Oligohymenophorea</taxon>
        <taxon>Scuticociliatia</taxon>
        <taxon>Philasterida</taxon>
        <taxon>Pseudocohnilembidae</taxon>
        <taxon>Pseudocohnilembus</taxon>
    </lineage>
</organism>
<accession>A0A0V0QIV6</accession>
<name>A0A0V0QIV6_PSEPJ</name>
<dbReference type="EMBL" id="LDAU01000159">
    <property type="protein sequence ID" value="KRX02026.1"/>
    <property type="molecule type" value="Genomic_DNA"/>
</dbReference>
<sequence length="2347" mass="260358">MALLLFLLGQLGNAGQIYFWDMSINYDYQGDPQTYNFKVKLESGLGASDFFKIQMPVTIGAFGDVSASLYNLENDRLIQKNVAADSNSAGQVYYFSFGKKIEKENWLLLQISSVTSAASGIYDEPIQLFTQSSVTSNTIIYDQNRALSILNIYPNIAADTATVSVVYDTTLDYNLPLQNYFINIQITPTIDMEEGASISVKIYDHGAGDGNDVDFIFTGQCYSYSDGTYQAVKGTCKISDDNQSFVFKNQKGYLAGETFVLKVKVKNPEFISTRGIVVTIFSPFDGKPIEKGSQTGVLEVSAIDLTAGKIKYYWGISTSIASSSIGTIPLVPFKAASGGQLGPLNSITIGFFTQVQIPQGLEFIVKINIEATGVMEGSFLTNLPAYDNEEVRCEYTSPYIICYNVGSLVYDDLEYYVAVKAFYSDSASDPTDFGQIVIESVNYDEDGAEIAGMSLVNSLAGSAVVLQQNTEYLDTAGWHDRTQFGFGTTQVLTYFDDNTLSATPNAVENIMSDSQNARNKVGIFPRDSLEEDQQILFFLKVNTADMGSNGAAEVSRMEVLFNSEVITVEEDYKDLGIDYASYYYDSENAIYEWNLDGFTCFFNSQCVQYSKTNTIDNTILYEDESTLTKPYGIVNFECGVYATTGNAMNTYCDNFKGYGTTVEDAGVFAIRHVSFASDFHSNIYPDQKLLDFVIAFSSATYSGSSLGTYSLQSAQLINAYTLESSYLENIKVSYVNFYGHASNINEGQQIPMMLRIAGNILKEEHDDSATIMGVFVDINVDASTFYEDENDKSDYSIGCSTGSCKYYGNINVDHYSTDAWVTNKMAIIKDLPDIENDFDILIPFQSTAANTYPHSVYVGFFDENYTANDDVTNKLRTISVYRVYGPTVDGLITEPLEVINGLTLNADTTLDFTANWVETGGDSFNYQLEVNKIYPEGSDDILVQSNGSSVTNSAGKVILGQETMWGGGITVTSMYYDIFTFASVEFFGYEQKCTTFSYVKNGGAAILDGKHIYVAFCPIDNEIDIPSNDADIMIFSPDFPENFVENYPLDVVFNYAMSDNTGKIIAYTKEAQIVPSITRECISEEFINTIYSDTTGKQEIQIPITFPSNFQFDGDSLIGFSEIKITVTFSASVSGITFGTTCQLLTLDQNIYTCTLTTDSSTYLEYKISIAAGNTDKIIQGDEILIQQYISTDSSTVSPTSGLSYSVVINLPTYDGSSENILFGDDYEGTNPAVYCTADSGSVGISDVALETEMTVGSLKFSFYDKEARGEFQFSFSPYSDRETFFADSYFEVNFGFLSNFNDGMYTDNGFRCVVFENEEEISWQFLEIDLSDMTQVKIYPKEDIQEPDQYVFIMKCFGGGVPDGSVSTQISAISVDDLDGSTINTLATINNIDFPSYIITTPKAFGVSPTVSKIFYTQGFAAFYTFTITSANDLDYNSKIYVEFSLGLNDHLNKQSNPDCYISLAGATEYIQTNCEYNGEKQLKIDFNKEVTAGTAFYLDIFGIEQPISTDITVNSNIWIGLDVDDDIYNGLDEHGTVVDIAPITASTTSIDISNILLSTNQIRADHDLSFEVTLPAGTVVASNSLYIDFTSSISSNIYRGQQMTCNVVNSATSSDFISSCTFISKSRLKLELTADAANSGASQNYVVTVENLPSPSYLPKGIENQIKFLVFTADYTSSDDAVVLASYENQYEAIGYQLKNGLEDLQYDFYQYVRDSEGQIEETFLGTGEAEVYIGYYKTQGKLSTVSGDNFSADFNYSFEGDSFVFDPSKLKIKTGMNYNQFKIGAQQTTEPGVYILKSSKNSGDQFSDYMDLPPVKIIVKNNPCLIQPADSSYTIPIGGKSQPIVFDFYNCFPVDDLQVTATFSDSQAYLDSDFSNTQIDSTKQDERLFFFVKGDSTIADGTVITMSFVLSGTNQDSFVTPEDIDLVFVDANSDSYNFNPLATSISGTGDIVVDGNDVALEFSCDQPATIYWAIGVNPSLNSLSLSQIKEKVIIYDESSILSNYTETEDYFEWKVYGFDYSTSMLPVQKFFYNLRSDSTYDIIYYCENQMGLLSQASKSSFDIADNGGYLLKVIIYTEQYLSYSQVTDVACALNQIFQISDFRVFTEISNICGEQSALMGAGVEVSDNFVKDQDEEGYPYYFYIMPDKSLDNDSINLVITESVQQYDFDETIISKLQNSDGFPSILDISSEKDIDSQIPELQIDLIEQRLNALVISLHLENLNGYIYVGVKEGEFSTLQNELPSLQDIREGRYGENKYFKNLMVQFGNQDQTLQFAFGNLKASTAYTVFFAASNDDTTYLASRNEVNYYVINTKDKTEVYYANGEILQSIGIYVIVFILGVLFV</sequence>
<protein>
    <submittedName>
        <fullName evidence="2">Uncharacterized protein</fullName>
    </submittedName>
</protein>
<dbReference type="OrthoDB" id="290667at2759"/>
<reference evidence="2 3" key="1">
    <citation type="journal article" date="2015" name="Sci. Rep.">
        <title>Genome of the facultative scuticociliatosis pathogen Pseudocohnilembus persalinus provides insight into its virulence through horizontal gene transfer.</title>
        <authorList>
            <person name="Xiong J."/>
            <person name="Wang G."/>
            <person name="Cheng J."/>
            <person name="Tian M."/>
            <person name="Pan X."/>
            <person name="Warren A."/>
            <person name="Jiang C."/>
            <person name="Yuan D."/>
            <person name="Miao W."/>
        </authorList>
    </citation>
    <scope>NUCLEOTIDE SEQUENCE [LARGE SCALE GENOMIC DNA]</scope>
    <source>
        <strain evidence="2">36N120E</strain>
    </source>
</reference>
<feature type="transmembrane region" description="Helical" evidence="1">
    <location>
        <begin position="2329"/>
        <end position="2346"/>
    </location>
</feature>
<dbReference type="OMA" id="IFITPRE"/>
<gene>
    <name evidence="2" type="ORF">PPERSA_07671</name>
</gene>
<dbReference type="Proteomes" id="UP000054937">
    <property type="component" value="Unassembled WGS sequence"/>
</dbReference>
<comment type="caution">
    <text evidence="2">The sequence shown here is derived from an EMBL/GenBank/DDBJ whole genome shotgun (WGS) entry which is preliminary data.</text>
</comment>
<evidence type="ECO:0000313" key="2">
    <source>
        <dbReference type="EMBL" id="KRX02026.1"/>
    </source>
</evidence>
<proteinExistence type="predicted"/>
<keyword evidence="1" id="KW-0472">Membrane</keyword>
<evidence type="ECO:0000313" key="3">
    <source>
        <dbReference type="Proteomes" id="UP000054937"/>
    </source>
</evidence>
<keyword evidence="1" id="KW-0812">Transmembrane</keyword>
<dbReference type="InParanoid" id="A0A0V0QIV6"/>
<keyword evidence="1" id="KW-1133">Transmembrane helix</keyword>
<evidence type="ECO:0000256" key="1">
    <source>
        <dbReference type="SAM" id="Phobius"/>
    </source>
</evidence>